<dbReference type="EMBL" id="FQVE01000009">
    <property type="protein sequence ID" value="SHG91468.1"/>
    <property type="molecule type" value="Genomic_DNA"/>
</dbReference>
<evidence type="ECO:0000313" key="1">
    <source>
        <dbReference type="EMBL" id="KFF26547.1"/>
    </source>
</evidence>
<organism evidence="2 4">
    <name type="scientific">Chryseobacterium vrystaatense</name>
    <dbReference type="NCBI Taxonomy" id="307480"/>
    <lineage>
        <taxon>Bacteria</taxon>
        <taxon>Pseudomonadati</taxon>
        <taxon>Bacteroidota</taxon>
        <taxon>Flavobacteriia</taxon>
        <taxon>Flavobacteriales</taxon>
        <taxon>Weeksellaceae</taxon>
        <taxon>Chryseobacterium group</taxon>
        <taxon>Chryseobacterium</taxon>
    </lineage>
</organism>
<dbReference type="AlphaFoldDB" id="A0A1M5NPP4"/>
<evidence type="ECO:0000313" key="4">
    <source>
        <dbReference type="Proteomes" id="UP000184108"/>
    </source>
</evidence>
<dbReference type="OrthoDB" id="705691at2"/>
<keyword evidence="3" id="KW-1185">Reference proteome</keyword>
<reference evidence="4" key="3">
    <citation type="submission" date="2016-11" db="EMBL/GenBank/DDBJ databases">
        <authorList>
            <person name="Varghese N."/>
            <person name="Submissions S."/>
        </authorList>
    </citation>
    <scope>NUCLEOTIDE SEQUENCE [LARGE SCALE GENOMIC DNA]</scope>
    <source>
        <strain evidence="4">YR203</strain>
    </source>
</reference>
<sequence>MKNPDLSDPYQSTIQKTDFGILTTLTAKTGVSAHGNISFNEKTLLANYLYQKDGTYQLMYTTVDTEGNAESFAEDNGILPTLFLSPDHESYVSFVPYDPDKESEISVPVFNRELIEQPKGNRPFTGKFAGTTNQFSIFYDVDIWSETKPDKMLSIEFKDHVIKKKHNIKVDLPRNNKIFISDGEIHVLANADKGWLHRQIDELGNVKRERLIHSHKEWFWEILSLSFEKNSYILCEEDGKISVEVIAPDLQCTTTDLADIKNEFFNTWQPVKIAENTFVTHFNGEFGNGWLTVKNDELIELIYTKNKKGYINLITHDAVTMEKENLIISGINKTAENAYAVIFYPRTERETKNKELLILNRKVQ</sequence>
<proteinExistence type="predicted"/>
<dbReference type="EMBL" id="JPRI01000003">
    <property type="protein sequence ID" value="KFF26547.1"/>
    <property type="molecule type" value="Genomic_DNA"/>
</dbReference>
<gene>
    <name evidence="1" type="ORF">IW16_11910</name>
    <name evidence="2" type="ORF">SAMN02787073_5052</name>
</gene>
<evidence type="ECO:0000313" key="2">
    <source>
        <dbReference type="EMBL" id="SHG91468.1"/>
    </source>
</evidence>
<dbReference type="Proteomes" id="UP000184108">
    <property type="component" value="Unassembled WGS sequence"/>
</dbReference>
<dbReference type="RefSeq" id="WP_051890132.1">
    <property type="nucleotide sequence ID" value="NZ_FQVE01000009.1"/>
</dbReference>
<accession>A0A1M5NPP4</accession>
<reference evidence="1 3" key="1">
    <citation type="submission" date="2014-07" db="EMBL/GenBank/DDBJ databases">
        <title>Genome of Chryseobacterium vrystaatense LMG 22846.</title>
        <authorList>
            <person name="Pipes S.E."/>
            <person name="Stropko S.J."/>
            <person name="Newman J.D."/>
        </authorList>
    </citation>
    <scope>NUCLEOTIDE SEQUENCE [LARGE SCALE GENOMIC DNA]</scope>
    <source>
        <strain evidence="1 3">LMG 22846</strain>
    </source>
</reference>
<name>A0A1M5NPP4_9FLAO</name>
<reference evidence="2" key="2">
    <citation type="submission" date="2016-11" db="EMBL/GenBank/DDBJ databases">
        <authorList>
            <person name="Jaros S."/>
            <person name="Januszkiewicz K."/>
            <person name="Wedrychowicz H."/>
        </authorList>
    </citation>
    <scope>NUCLEOTIDE SEQUENCE [LARGE SCALE GENOMIC DNA]</scope>
    <source>
        <strain evidence="2">YR203</strain>
    </source>
</reference>
<dbReference type="Proteomes" id="UP000028719">
    <property type="component" value="Unassembled WGS sequence"/>
</dbReference>
<evidence type="ECO:0000313" key="3">
    <source>
        <dbReference type="Proteomes" id="UP000028719"/>
    </source>
</evidence>
<protein>
    <submittedName>
        <fullName evidence="2">Uncharacterized protein</fullName>
    </submittedName>
</protein>